<evidence type="ECO:0000313" key="2">
    <source>
        <dbReference type="EMBL" id="KAL3404187.1"/>
    </source>
</evidence>
<dbReference type="Proteomes" id="UP001627154">
    <property type="component" value="Unassembled WGS sequence"/>
</dbReference>
<comment type="caution">
    <text evidence="2">The sequence shown here is derived from an EMBL/GenBank/DDBJ whole genome shotgun (WGS) entry which is preliminary data.</text>
</comment>
<proteinExistence type="predicted"/>
<dbReference type="AlphaFoldDB" id="A0ABD2XH29"/>
<protein>
    <submittedName>
        <fullName evidence="2">Uncharacterized protein</fullName>
    </submittedName>
</protein>
<evidence type="ECO:0000313" key="3">
    <source>
        <dbReference type="Proteomes" id="UP001627154"/>
    </source>
</evidence>
<feature type="region of interest" description="Disordered" evidence="1">
    <location>
        <begin position="24"/>
        <end position="43"/>
    </location>
</feature>
<name>A0ABD2XH29_9HYME</name>
<gene>
    <name evidence="2" type="ORF">TKK_003164</name>
</gene>
<reference evidence="2 3" key="1">
    <citation type="journal article" date="2024" name="bioRxiv">
        <title>A reference genome for Trichogramma kaykai: A tiny desert-dwelling parasitoid wasp with competing sex-ratio distorters.</title>
        <authorList>
            <person name="Culotta J."/>
            <person name="Lindsey A.R."/>
        </authorList>
    </citation>
    <scope>NUCLEOTIDE SEQUENCE [LARGE SCALE GENOMIC DNA]</scope>
    <source>
        <strain evidence="2 3">KSX58</strain>
    </source>
</reference>
<accession>A0ABD2XH29</accession>
<dbReference type="EMBL" id="JBJJXI010000026">
    <property type="protein sequence ID" value="KAL3404187.1"/>
    <property type="molecule type" value="Genomic_DNA"/>
</dbReference>
<keyword evidence="3" id="KW-1185">Reference proteome</keyword>
<organism evidence="2 3">
    <name type="scientific">Trichogramma kaykai</name>
    <dbReference type="NCBI Taxonomy" id="54128"/>
    <lineage>
        <taxon>Eukaryota</taxon>
        <taxon>Metazoa</taxon>
        <taxon>Ecdysozoa</taxon>
        <taxon>Arthropoda</taxon>
        <taxon>Hexapoda</taxon>
        <taxon>Insecta</taxon>
        <taxon>Pterygota</taxon>
        <taxon>Neoptera</taxon>
        <taxon>Endopterygota</taxon>
        <taxon>Hymenoptera</taxon>
        <taxon>Apocrita</taxon>
        <taxon>Proctotrupomorpha</taxon>
        <taxon>Chalcidoidea</taxon>
        <taxon>Trichogrammatidae</taxon>
        <taxon>Trichogramma</taxon>
    </lineage>
</organism>
<evidence type="ECO:0000256" key="1">
    <source>
        <dbReference type="SAM" id="MobiDB-lite"/>
    </source>
</evidence>
<sequence length="115" mass="12610">MQQHLYIHIAYELERERERERAVGCARSRGATPHKRGDGSSSSYKCGNSIVATAAAAASRERGFSLLLLPPARLPTTSREKLRVHYAAAQALSARSYAASAVEASFGRLLIVYYI</sequence>